<reference evidence="1" key="2">
    <citation type="submission" date="2021-01" db="EMBL/GenBank/DDBJ databases">
        <authorList>
            <person name="Schikora-Tamarit M.A."/>
        </authorList>
    </citation>
    <scope>NUCLEOTIDE SEQUENCE</scope>
    <source>
        <strain evidence="1">CBS2887</strain>
    </source>
</reference>
<evidence type="ECO:0000313" key="2">
    <source>
        <dbReference type="Proteomes" id="UP000774326"/>
    </source>
</evidence>
<organism evidence="1 2">
    <name type="scientific">Wickerhamomyces pijperi</name>
    <name type="common">Yeast</name>
    <name type="synonym">Pichia pijperi</name>
    <dbReference type="NCBI Taxonomy" id="599730"/>
    <lineage>
        <taxon>Eukaryota</taxon>
        <taxon>Fungi</taxon>
        <taxon>Dikarya</taxon>
        <taxon>Ascomycota</taxon>
        <taxon>Saccharomycotina</taxon>
        <taxon>Saccharomycetes</taxon>
        <taxon>Phaffomycetales</taxon>
        <taxon>Wickerhamomycetaceae</taxon>
        <taxon>Wickerhamomyces</taxon>
    </lineage>
</organism>
<gene>
    <name evidence="1" type="ORF">WICPIJ_005002</name>
</gene>
<reference evidence="1" key="1">
    <citation type="journal article" date="2021" name="Open Biol.">
        <title>Shared evolutionary footprints suggest mitochondrial oxidative damage underlies multiple complex I losses in fungi.</title>
        <authorList>
            <person name="Schikora-Tamarit M.A."/>
            <person name="Marcet-Houben M."/>
            <person name="Nosek J."/>
            <person name="Gabaldon T."/>
        </authorList>
    </citation>
    <scope>NUCLEOTIDE SEQUENCE</scope>
    <source>
        <strain evidence="1">CBS2887</strain>
    </source>
</reference>
<dbReference type="EMBL" id="JAEUBG010002825">
    <property type="protein sequence ID" value="KAH3684030.1"/>
    <property type="molecule type" value="Genomic_DNA"/>
</dbReference>
<evidence type="ECO:0000313" key="1">
    <source>
        <dbReference type="EMBL" id="KAH3684030.1"/>
    </source>
</evidence>
<protein>
    <submittedName>
        <fullName evidence="1">Uncharacterized protein</fullName>
    </submittedName>
</protein>
<dbReference type="Proteomes" id="UP000774326">
    <property type="component" value="Unassembled WGS sequence"/>
</dbReference>
<accession>A0A9P8Q6I9</accession>
<comment type="caution">
    <text evidence="1">The sequence shown here is derived from an EMBL/GenBank/DDBJ whole genome shotgun (WGS) entry which is preliminary data.</text>
</comment>
<dbReference type="AlphaFoldDB" id="A0A9P8Q6I9"/>
<proteinExistence type="predicted"/>
<keyword evidence="2" id="KW-1185">Reference proteome</keyword>
<sequence length="93" mass="10443">MKTRSKLSGDNDILVFRVENLDQLDDRIESASYILWVAVILSYQVLEGPSISQDTRAGTKGEWALDSQHEVIVTKRGLEQQIDCGTVQTFSLD</sequence>
<name>A0A9P8Q6I9_WICPI</name>